<proteinExistence type="predicted"/>
<keyword evidence="1" id="KW-1133">Transmembrane helix</keyword>
<feature type="transmembrane region" description="Helical" evidence="1">
    <location>
        <begin position="104"/>
        <end position="124"/>
    </location>
</feature>
<accession>A0A2N6TJG2</accession>
<comment type="caution">
    <text evidence="2">The sequence shown here is derived from an EMBL/GenBank/DDBJ whole genome shotgun (WGS) entry which is preliminary data.</text>
</comment>
<feature type="transmembrane region" description="Helical" evidence="1">
    <location>
        <begin position="66"/>
        <end position="84"/>
    </location>
</feature>
<dbReference type="EMBL" id="PNHC01000004">
    <property type="protein sequence ID" value="PMC69449.1"/>
    <property type="molecule type" value="Genomic_DNA"/>
</dbReference>
<keyword evidence="1" id="KW-0812">Transmembrane</keyword>
<evidence type="ECO:0000313" key="3">
    <source>
        <dbReference type="Proteomes" id="UP000235733"/>
    </source>
</evidence>
<evidence type="ECO:0000313" key="2">
    <source>
        <dbReference type="EMBL" id="PMC69449.1"/>
    </source>
</evidence>
<organism evidence="2 3">
    <name type="scientific">Fusobacterium nucleatum</name>
    <dbReference type="NCBI Taxonomy" id="851"/>
    <lineage>
        <taxon>Bacteria</taxon>
        <taxon>Fusobacteriati</taxon>
        <taxon>Fusobacteriota</taxon>
        <taxon>Fusobacteriia</taxon>
        <taxon>Fusobacteriales</taxon>
        <taxon>Fusobacteriaceae</taxon>
        <taxon>Fusobacterium</taxon>
    </lineage>
</organism>
<dbReference type="AlphaFoldDB" id="A0A2N6TJG2"/>
<dbReference type="Proteomes" id="UP000235733">
    <property type="component" value="Unassembled WGS sequence"/>
</dbReference>
<reference evidence="2 3" key="1">
    <citation type="submission" date="2017-09" db="EMBL/GenBank/DDBJ databases">
        <title>Bacterial strain isolated from the female urinary microbiota.</title>
        <authorList>
            <person name="Thomas-White K."/>
            <person name="Kumar N."/>
            <person name="Forster S."/>
            <person name="Putonti C."/>
            <person name="Lawley T."/>
            <person name="Wolfe A.J."/>
        </authorList>
    </citation>
    <scope>NUCLEOTIDE SEQUENCE [LARGE SCALE GENOMIC DNA]</scope>
    <source>
        <strain evidence="2 3">UMB0249</strain>
    </source>
</reference>
<feature type="transmembrane region" description="Helical" evidence="1">
    <location>
        <begin position="41"/>
        <end position="59"/>
    </location>
</feature>
<evidence type="ECO:0000256" key="1">
    <source>
        <dbReference type="SAM" id="Phobius"/>
    </source>
</evidence>
<name>A0A2N6TJG2_FUSNU</name>
<gene>
    <name evidence="2" type="ORF">CJ209_06350</name>
</gene>
<feature type="transmembrane region" description="Helical" evidence="1">
    <location>
        <begin position="12"/>
        <end position="35"/>
    </location>
</feature>
<keyword evidence="1" id="KW-0472">Membrane</keyword>
<dbReference type="RefSeq" id="WP_008795586.1">
    <property type="nucleotide sequence ID" value="NZ_PNHC01000004.1"/>
</dbReference>
<protein>
    <submittedName>
        <fullName evidence="2">Uncharacterized protein</fullName>
    </submittedName>
</protein>
<sequence>MKEILIEFYKIMLKNIVFILSCYLILVIIQIIYLYKSYEKKKLLLFIGNKILLLVSLIIEYYSNKYFGRYGIFVIFYVFGIYILNDNISTTQEQDLLEKEKILIIDFIFFMLIGAILISLSDILKI</sequence>